<accession>A0ABT7LZY0</accession>
<keyword evidence="2" id="KW-0238">DNA-binding</keyword>
<dbReference type="EMBL" id="JASVEJ010000033">
    <property type="protein sequence ID" value="MDL5057548.1"/>
    <property type="molecule type" value="Genomic_DNA"/>
</dbReference>
<evidence type="ECO:0000259" key="4">
    <source>
        <dbReference type="PROSITE" id="PS01124"/>
    </source>
</evidence>
<dbReference type="InterPro" id="IPR053142">
    <property type="entry name" value="PchR_regulatory_protein"/>
</dbReference>
<evidence type="ECO:0000313" key="6">
    <source>
        <dbReference type="Proteomes" id="UP001230986"/>
    </source>
</evidence>
<dbReference type="Proteomes" id="UP001230986">
    <property type="component" value="Unassembled WGS sequence"/>
</dbReference>
<organism evidence="5 6">
    <name type="scientific">Geitlerinema calcuttense NRMC-F 0142</name>
    <dbReference type="NCBI Taxonomy" id="2922238"/>
    <lineage>
        <taxon>Bacteria</taxon>
        <taxon>Bacillati</taxon>
        <taxon>Cyanobacteriota</taxon>
        <taxon>Cyanophyceae</taxon>
        <taxon>Geitlerinematales</taxon>
        <taxon>Geitlerinemataceae</taxon>
        <taxon>Geitlerinema</taxon>
    </lineage>
</organism>
<dbReference type="PROSITE" id="PS00041">
    <property type="entry name" value="HTH_ARAC_FAMILY_1"/>
    <property type="match status" value="1"/>
</dbReference>
<comment type="caution">
    <text evidence="5">The sequence shown here is derived from an EMBL/GenBank/DDBJ whole genome shotgun (WGS) entry which is preliminary data.</text>
</comment>
<protein>
    <submittedName>
        <fullName evidence="5">AraC family transcriptional regulator</fullName>
    </submittedName>
</protein>
<dbReference type="SMART" id="SM00342">
    <property type="entry name" value="HTH_ARAC"/>
    <property type="match status" value="1"/>
</dbReference>
<dbReference type="Gene3D" id="1.10.10.60">
    <property type="entry name" value="Homeodomain-like"/>
    <property type="match status" value="2"/>
</dbReference>
<keyword evidence="1" id="KW-0805">Transcription regulation</keyword>
<dbReference type="InterPro" id="IPR009057">
    <property type="entry name" value="Homeodomain-like_sf"/>
</dbReference>
<name>A0ABT7LZY0_9CYAN</name>
<dbReference type="InterPro" id="IPR020449">
    <property type="entry name" value="Tscrpt_reg_AraC-type_HTH"/>
</dbReference>
<dbReference type="Pfam" id="PF12833">
    <property type="entry name" value="HTH_18"/>
    <property type="match status" value="1"/>
</dbReference>
<sequence length="348" mass="39547">MRMNLTGQNCNDLWEESQQAGSLVSYNDSSTIGWQGYVPHLGKVQEWIVSLKEGLKLRFYEYVPQSNLQLSEHYGEGNWSTLSFFIVGDVSTTIKGVIDRVDERSGRTYLSSSPDTLEIEDWPAGEQLTRLQVAFAPSYFLNNFTQEQIASLPLEVRQAIEGKIEPYYYPGSITPAMRTAIHQILHCPYHGAMKQLYLEGKALELMTLQFGQFERSLSHRREGVSLKTDDIDRIHQAKDILIQNIANPPSLLELARQVAVNDCKLKQGFRQVFGTTVFGYLLDYRLEQARHLLESSNLSVAEVARQIGLSDRSYFAATFRKKFGLNPSEYARQHRVTLAAFSNIKCCS</sequence>
<dbReference type="PANTHER" id="PTHR47893">
    <property type="entry name" value="REGULATORY PROTEIN PCHR"/>
    <property type="match status" value="1"/>
</dbReference>
<reference evidence="5 6" key="1">
    <citation type="submission" date="2023-06" db="EMBL/GenBank/DDBJ databases">
        <title>Whole genome sequence of Oscillatoria calcuttensis NRMC-F 0142.</title>
        <authorList>
            <person name="Shakena Fathima T."/>
            <person name="Muralitharan G."/>
            <person name="Thajuddin N."/>
        </authorList>
    </citation>
    <scope>NUCLEOTIDE SEQUENCE [LARGE SCALE GENOMIC DNA]</scope>
    <source>
        <strain evidence="5 6">NRMC-F 0142</strain>
    </source>
</reference>
<dbReference type="PROSITE" id="PS01124">
    <property type="entry name" value="HTH_ARAC_FAMILY_2"/>
    <property type="match status" value="1"/>
</dbReference>
<keyword evidence="6" id="KW-1185">Reference proteome</keyword>
<evidence type="ECO:0000256" key="1">
    <source>
        <dbReference type="ARBA" id="ARBA00023015"/>
    </source>
</evidence>
<evidence type="ECO:0000313" key="5">
    <source>
        <dbReference type="EMBL" id="MDL5057548.1"/>
    </source>
</evidence>
<dbReference type="RefSeq" id="WP_286004579.1">
    <property type="nucleotide sequence ID" value="NZ_JASVEJ010000033.1"/>
</dbReference>
<dbReference type="PRINTS" id="PR00032">
    <property type="entry name" value="HTHARAC"/>
</dbReference>
<proteinExistence type="predicted"/>
<feature type="domain" description="HTH araC/xylS-type" evidence="4">
    <location>
        <begin position="235"/>
        <end position="333"/>
    </location>
</feature>
<dbReference type="InterPro" id="IPR018062">
    <property type="entry name" value="HTH_AraC-typ_CS"/>
</dbReference>
<gene>
    <name evidence="5" type="ORF">QQ055_08775</name>
</gene>
<dbReference type="PANTHER" id="PTHR47893:SF1">
    <property type="entry name" value="REGULATORY PROTEIN PCHR"/>
    <property type="match status" value="1"/>
</dbReference>
<dbReference type="InterPro" id="IPR018060">
    <property type="entry name" value="HTH_AraC"/>
</dbReference>
<dbReference type="SUPFAM" id="SSF46689">
    <property type="entry name" value="Homeodomain-like"/>
    <property type="match status" value="2"/>
</dbReference>
<evidence type="ECO:0000256" key="3">
    <source>
        <dbReference type="ARBA" id="ARBA00023163"/>
    </source>
</evidence>
<keyword evidence="3" id="KW-0804">Transcription</keyword>
<evidence type="ECO:0000256" key="2">
    <source>
        <dbReference type="ARBA" id="ARBA00023125"/>
    </source>
</evidence>